<dbReference type="Proteomes" id="UP001050691">
    <property type="component" value="Unassembled WGS sequence"/>
</dbReference>
<comment type="caution">
    <text evidence="3">The sequence shown here is derived from an EMBL/GenBank/DDBJ whole genome shotgun (WGS) entry which is preliminary data.</text>
</comment>
<sequence>MVELLTNSTSPSSTFFGLPIPSLNFGNNIIDVSSLTTLIGSTTGEILILGNRGPAGIAWASTSSFGILWMIRACVNGASPGWLREMIGIRSTISDSVLGMSLDWDSTHALKVRKKMPQAIAIVCENHSASSSEDGSNQENSPASTTRDVYAFDRSTASKIQVVPETGDGSFRVFAYADYTYIRIHNTGFQVTAIILSLLKFSETAVLHFFYNAPLLAVISTLPWIYFFIAAVLIEIHEMRLKRIPIIRDGELDIIAGTLPTVTHPGGSKRIILGLSKYAGQTIWWRVFWGAGAVLCLICLIMTYFIMGQQTQGVSFVWICFQTLWMLARMALYHLGDFEDPHGHRTLSEKMEEKRPKEWRSRVLRLTASVAKYQTSVHPRGDVAYKNDSYSIEKLCQLYRDQILDLFPLSLVQETITTITTIKLNILKVVGDPILSSASWIVGENLTPMDLYDSCIVTFSLLADRDDEPPPYIFSVPAARVYSYTDPKINGEENISLRQYVPKGTPNIGIGMYWWYFIPATGDKWLVIKRSAELGLGNAEGRIMSVSQLTTLLLSNELDVDVKDVDDLRKVVGLSRRVCKSCLLKLVE</sequence>
<accession>A0AAV5AL18</accession>
<proteinExistence type="predicted"/>
<name>A0AAV5AL18_9AGAM</name>
<feature type="transmembrane region" description="Helical" evidence="2">
    <location>
        <begin position="209"/>
        <end position="234"/>
    </location>
</feature>
<protein>
    <submittedName>
        <fullName evidence="3">Uncharacterized protein</fullName>
    </submittedName>
</protein>
<gene>
    <name evidence="3" type="ORF">Clacol_008631</name>
</gene>
<keyword evidence="2" id="KW-1133">Transmembrane helix</keyword>
<dbReference type="AlphaFoldDB" id="A0AAV5AL18"/>
<feature type="transmembrane region" description="Helical" evidence="2">
    <location>
        <begin position="283"/>
        <end position="307"/>
    </location>
</feature>
<organism evidence="3 4">
    <name type="scientific">Clathrus columnatus</name>
    <dbReference type="NCBI Taxonomy" id="1419009"/>
    <lineage>
        <taxon>Eukaryota</taxon>
        <taxon>Fungi</taxon>
        <taxon>Dikarya</taxon>
        <taxon>Basidiomycota</taxon>
        <taxon>Agaricomycotina</taxon>
        <taxon>Agaricomycetes</taxon>
        <taxon>Phallomycetidae</taxon>
        <taxon>Phallales</taxon>
        <taxon>Clathraceae</taxon>
        <taxon>Clathrus</taxon>
    </lineage>
</organism>
<evidence type="ECO:0000256" key="1">
    <source>
        <dbReference type="SAM" id="MobiDB-lite"/>
    </source>
</evidence>
<evidence type="ECO:0000313" key="3">
    <source>
        <dbReference type="EMBL" id="GJJ14367.1"/>
    </source>
</evidence>
<reference evidence="3" key="1">
    <citation type="submission" date="2021-10" db="EMBL/GenBank/DDBJ databases">
        <title>De novo Genome Assembly of Clathrus columnatus (Basidiomycota, Fungi) Using Illumina and Nanopore Sequence Data.</title>
        <authorList>
            <person name="Ogiso-Tanaka E."/>
            <person name="Itagaki H."/>
            <person name="Hosoya T."/>
            <person name="Hosaka K."/>
        </authorList>
    </citation>
    <scope>NUCLEOTIDE SEQUENCE</scope>
    <source>
        <strain evidence="3">MO-923</strain>
    </source>
</reference>
<evidence type="ECO:0000256" key="2">
    <source>
        <dbReference type="SAM" id="Phobius"/>
    </source>
</evidence>
<dbReference type="EMBL" id="BPWL01000009">
    <property type="protein sequence ID" value="GJJ14367.1"/>
    <property type="molecule type" value="Genomic_DNA"/>
</dbReference>
<feature type="region of interest" description="Disordered" evidence="1">
    <location>
        <begin position="127"/>
        <end position="146"/>
    </location>
</feature>
<evidence type="ECO:0000313" key="4">
    <source>
        <dbReference type="Proteomes" id="UP001050691"/>
    </source>
</evidence>
<keyword evidence="2" id="KW-0472">Membrane</keyword>
<keyword evidence="2" id="KW-0812">Transmembrane</keyword>
<keyword evidence="4" id="KW-1185">Reference proteome</keyword>